<keyword evidence="4" id="KW-1185">Reference proteome</keyword>
<accession>A0A4Y7Q0Q6</accession>
<dbReference type="EMBL" id="ML170182">
    <property type="protein sequence ID" value="TDL21227.1"/>
    <property type="molecule type" value="Genomic_DNA"/>
</dbReference>
<dbReference type="OrthoDB" id="10039566at2759"/>
<reference evidence="3 4" key="1">
    <citation type="submission" date="2018-06" db="EMBL/GenBank/DDBJ databases">
        <title>A transcriptomic atlas of mushroom development highlights an independent origin of complex multicellularity.</title>
        <authorList>
            <consortium name="DOE Joint Genome Institute"/>
            <person name="Krizsan K."/>
            <person name="Almasi E."/>
            <person name="Merenyi Z."/>
            <person name="Sahu N."/>
            <person name="Viragh M."/>
            <person name="Koszo T."/>
            <person name="Mondo S."/>
            <person name="Kiss B."/>
            <person name="Balint B."/>
            <person name="Kues U."/>
            <person name="Barry K."/>
            <person name="Hegedus J.C."/>
            <person name="Henrissat B."/>
            <person name="Johnson J."/>
            <person name="Lipzen A."/>
            <person name="Ohm R."/>
            <person name="Nagy I."/>
            <person name="Pangilinan J."/>
            <person name="Yan J."/>
            <person name="Xiong Y."/>
            <person name="Grigoriev I.V."/>
            <person name="Hibbett D.S."/>
            <person name="Nagy L.G."/>
        </authorList>
    </citation>
    <scope>NUCLEOTIDE SEQUENCE [LARGE SCALE GENOMIC DNA]</scope>
    <source>
        <strain evidence="3 4">SZMC22713</strain>
    </source>
</reference>
<feature type="transmembrane region" description="Helical" evidence="2">
    <location>
        <begin position="53"/>
        <end position="79"/>
    </location>
</feature>
<protein>
    <submittedName>
        <fullName evidence="3">Uncharacterized protein</fullName>
    </submittedName>
</protein>
<evidence type="ECO:0000256" key="2">
    <source>
        <dbReference type="SAM" id="Phobius"/>
    </source>
</evidence>
<feature type="region of interest" description="Disordered" evidence="1">
    <location>
        <begin position="1"/>
        <end position="43"/>
    </location>
</feature>
<proteinExistence type="predicted"/>
<feature type="region of interest" description="Disordered" evidence="1">
    <location>
        <begin position="628"/>
        <end position="674"/>
    </location>
</feature>
<feature type="compositionally biased region" description="Acidic residues" evidence="1">
    <location>
        <begin position="628"/>
        <end position="637"/>
    </location>
</feature>
<evidence type="ECO:0000256" key="1">
    <source>
        <dbReference type="SAM" id="MobiDB-lite"/>
    </source>
</evidence>
<evidence type="ECO:0000313" key="3">
    <source>
        <dbReference type="EMBL" id="TDL21227.1"/>
    </source>
</evidence>
<feature type="compositionally biased region" description="Polar residues" evidence="1">
    <location>
        <begin position="25"/>
        <end position="43"/>
    </location>
</feature>
<sequence>MTSDSNVSSSQCKGKGRAVNEDNENTPLLASSGSNNTSDQLNAPLTPTARPSLLLTVFLASLSICIAFFVFFALLTYSYSSEVAHISPEVVIRDALVVRGPEDVRVLSTSEGQLTMQVDGHVGLRADALLDVAVSDDGLFSGVWKAWARWGTAQMHEVSVHMGTIQVRSRNSIILATLNTSVITIPLTINSPKDLSDLSWLTSISLNVTLRPTENVTELIRFVREGWRSGALDIHALVPEVQVRGGVPGDTSWRRHLDFIRTDVETNIYVKIPDMPGLPHPGRNTPFPSIADLVKLESFQILTENSTAMIHVSAKLMNPLPGEFNISIPSLPFIVSLPSTTDDTSIAVTSVLSSPFRFTHPFAVIALTGHILPLPRSSSPILSHFLSIYLAHAPPGPPIQITTPLLPPTFPPIPAFFPLPKKKPRLLRDVTIKDVQIKAGKGGEDGVVRMSGVVYAKVVLPKGVDIGVHVHRIWPDVLVFDGVPVGTGDDLGTGKAEMDTELHLDDLSERYRQMKDPDPMPLPDPLPERAFARIRPEVWLPAISVPVVKDSSHHYGMGDGDDGDGDEDEDGAEYIVTAKVVDIPLEVLPGRDSQLRHFVTKVIFGTKGALAGVQGIAAVAVAVDGLPTEEDAESPDEPPDREHDHIWEDLGHSKGDGGHRQYSTGEGKEAEEGPEIGVFELTGLPFQGTFRVGKKTF</sequence>
<name>A0A4Y7Q0Q6_9AGAM</name>
<dbReference type="STRING" id="50990.A0A4Y7Q0Q6"/>
<keyword evidence="2" id="KW-0472">Membrane</keyword>
<evidence type="ECO:0000313" key="4">
    <source>
        <dbReference type="Proteomes" id="UP000294933"/>
    </source>
</evidence>
<dbReference type="AlphaFoldDB" id="A0A4Y7Q0Q6"/>
<dbReference type="VEuPathDB" id="FungiDB:BD410DRAFT_789984"/>
<keyword evidence="2" id="KW-1133">Transmembrane helix</keyword>
<feature type="compositionally biased region" description="Polar residues" evidence="1">
    <location>
        <begin position="1"/>
        <end position="12"/>
    </location>
</feature>
<feature type="compositionally biased region" description="Basic and acidic residues" evidence="1">
    <location>
        <begin position="638"/>
        <end position="659"/>
    </location>
</feature>
<organism evidence="3 4">
    <name type="scientific">Rickenella mellea</name>
    <dbReference type="NCBI Taxonomy" id="50990"/>
    <lineage>
        <taxon>Eukaryota</taxon>
        <taxon>Fungi</taxon>
        <taxon>Dikarya</taxon>
        <taxon>Basidiomycota</taxon>
        <taxon>Agaricomycotina</taxon>
        <taxon>Agaricomycetes</taxon>
        <taxon>Hymenochaetales</taxon>
        <taxon>Rickenellaceae</taxon>
        <taxon>Rickenella</taxon>
    </lineage>
</organism>
<gene>
    <name evidence="3" type="ORF">BD410DRAFT_789984</name>
</gene>
<dbReference type="Proteomes" id="UP000294933">
    <property type="component" value="Unassembled WGS sequence"/>
</dbReference>
<keyword evidence="2" id="KW-0812">Transmembrane</keyword>